<dbReference type="AlphaFoldDB" id="A0A1T4JNE5"/>
<protein>
    <submittedName>
        <fullName evidence="1">Uncharacterized protein</fullName>
    </submittedName>
</protein>
<organism evidence="1 2">
    <name type="scientific">Enhydrobacter aerosaccus</name>
    <dbReference type="NCBI Taxonomy" id="225324"/>
    <lineage>
        <taxon>Bacteria</taxon>
        <taxon>Pseudomonadati</taxon>
        <taxon>Pseudomonadota</taxon>
        <taxon>Alphaproteobacteria</taxon>
        <taxon>Hyphomicrobiales</taxon>
        <taxon>Enhydrobacter</taxon>
    </lineage>
</organism>
<sequence>MVLGLAGLYRREMAAELEELKSLLLNDWDPIGVAGIPEAADEYDSYAFHLHSMLTAGATSEAVAEYLSWAVTSRMELTGNPAHDRDIAERAIALYARIDRVARNSIPIEPPTGAAGSGA</sequence>
<gene>
    <name evidence="1" type="ORF">SAMN02745126_00238</name>
</gene>
<dbReference type="EMBL" id="FUWJ01000001">
    <property type="protein sequence ID" value="SJZ31684.1"/>
    <property type="molecule type" value="Genomic_DNA"/>
</dbReference>
<name>A0A1T4JNE5_9HYPH</name>
<dbReference type="Proteomes" id="UP000190092">
    <property type="component" value="Unassembled WGS sequence"/>
</dbReference>
<evidence type="ECO:0000313" key="1">
    <source>
        <dbReference type="EMBL" id="SJZ31684.1"/>
    </source>
</evidence>
<reference evidence="2" key="1">
    <citation type="submission" date="2017-02" db="EMBL/GenBank/DDBJ databases">
        <authorList>
            <person name="Varghese N."/>
            <person name="Submissions S."/>
        </authorList>
    </citation>
    <scope>NUCLEOTIDE SEQUENCE [LARGE SCALE GENOMIC DNA]</scope>
    <source>
        <strain evidence="2">ATCC 27094</strain>
    </source>
</reference>
<accession>A0A1T4JNE5</accession>
<keyword evidence="2" id="KW-1185">Reference proteome</keyword>
<evidence type="ECO:0000313" key="2">
    <source>
        <dbReference type="Proteomes" id="UP000190092"/>
    </source>
</evidence>
<proteinExistence type="predicted"/>
<dbReference type="STRING" id="225324.SAMN02745126_00238"/>
<dbReference type="OrthoDB" id="773332at2"/>